<dbReference type="Proteomes" id="UP000249008">
    <property type="component" value="Chromosome 1"/>
</dbReference>
<evidence type="ECO:0000313" key="2">
    <source>
        <dbReference type="EMBL" id="SQJ04819.1"/>
    </source>
</evidence>
<gene>
    <name evidence="2" type="ORF">NCTC12112_01920</name>
</gene>
<evidence type="ECO:0008006" key="4">
    <source>
        <dbReference type="Google" id="ProtNLM"/>
    </source>
</evidence>
<reference evidence="2 3" key="1">
    <citation type="submission" date="2018-06" db="EMBL/GenBank/DDBJ databases">
        <authorList>
            <consortium name="Pathogen Informatics"/>
            <person name="Doyle S."/>
        </authorList>
    </citation>
    <scope>NUCLEOTIDE SEQUENCE [LARGE SCALE GENOMIC DNA]</scope>
    <source>
        <strain evidence="2 3">NCTC12112</strain>
    </source>
</reference>
<name>A0AAX2JB77_9FUSO</name>
<sequence length="202" mass="23269">MALWRTNQEDLTKKTGTKEKITVSGVYEVEINEAYLTDSTKSNAKGVTLNFSNDESYGWFSLWYLKGDGQPNESAEKYLNRLIYLAKLKVDKLKQETKKVKLFSGDEVDRTFLPELHGKKVGMILEVKKEGDNYNINLKDFYDIGTGKTTDEIINKTEATTVAFFKERFAKEEPKQGKKGYPLPYETDKNIITEDDEEEFPF</sequence>
<evidence type="ECO:0000313" key="3">
    <source>
        <dbReference type="Proteomes" id="UP000249008"/>
    </source>
</evidence>
<evidence type="ECO:0000256" key="1">
    <source>
        <dbReference type="SAM" id="MobiDB-lite"/>
    </source>
</evidence>
<organism evidence="2 3">
    <name type="scientific">Fusobacterium ulcerans</name>
    <dbReference type="NCBI Taxonomy" id="861"/>
    <lineage>
        <taxon>Bacteria</taxon>
        <taxon>Fusobacteriati</taxon>
        <taxon>Fusobacteriota</taxon>
        <taxon>Fusobacteriia</taxon>
        <taxon>Fusobacteriales</taxon>
        <taxon>Fusobacteriaceae</taxon>
        <taxon>Fusobacterium</taxon>
    </lineage>
</organism>
<dbReference type="AlphaFoldDB" id="A0AAX2JB77"/>
<accession>A0AAX2JB77</accession>
<dbReference type="RefSeq" id="WP_005982111.1">
    <property type="nucleotide sequence ID" value="NZ_CABKNW010000005.1"/>
</dbReference>
<feature type="compositionally biased region" description="Acidic residues" evidence="1">
    <location>
        <begin position="193"/>
        <end position="202"/>
    </location>
</feature>
<dbReference type="EMBL" id="LS483487">
    <property type="protein sequence ID" value="SQJ04819.1"/>
    <property type="molecule type" value="Genomic_DNA"/>
</dbReference>
<feature type="region of interest" description="Disordered" evidence="1">
    <location>
        <begin position="173"/>
        <end position="202"/>
    </location>
</feature>
<protein>
    <recommendedName>
        <fullName evidence="4">DUF669 domain-containing protein</fullName>
    </recommendedName>
</protein>
<proteinExistence type="predicted"/>
<dbReference type="GeneID" id="78453223"/>